<gene>
    <name evidence="2" type="ORF">V2V91_11140</name>
</gene>
<organism evidence="2 3">
    <name type="scientific">Microbacterium schleiferi</name>
    <dbReference type="NCBI Taxonomy" id="69362"/>
    <lineage>
        <taxon>Bacteria</taxon>
        <taxon>Bacillati</taxon>
        <taxon>Actinomycetota</taxon>
        <taxon>Actinomycetes</taxon>
        <taxon>Micrococcales</taxon>
        <taxon>Microbacteriaceae</taxon>
        <taxon>Microbacterium</taxon>
    </lineage>
</organism>
<evidence type="ECO:0000313" key="3">
    <source>
        <dbReference type="Proteomes" id="UP001351900"/>
    </source>
</evidence>
<sequence length="139" mass="14403">MEALAPVAAWVAVVLLIVLVGFQVALAAGVPWGKAAYGGASATLEPRLRIASGIAAVVWALVAWFFLSLAIPALAGPVPDSWNIVVLWVLVGLFAIATAMNGISRSRIERAIWTPVSAVLLVCALVIVFRIIGASTMAG</sequence>
<keyword evidence="1" id="KW-0472">Membrane</keyword>
<name>A0ABU7V7R3_9MICO</name>
<evidence type="ECO:0008006" key="4">
    <source>
        <dbReference type="Google" id="ProtNLM"/>
    </source>
</evidence>
<reference evidence="2 3" key="1">
    <citation type="submission" date="2024-01" db="EMBL/GenBank/DDBJ databases">
        <title>the genome sequence of strain Microbacterium schleiferi NBRC 15075.</title>
        <authorList>
            <person name="Ding Y."/>
            <person name="Zhang G."/>
        </authorList>
    </citation>
    <scope>NUCLEOTIDE SEQUENCE [LARGE SCALE GENOMIC DNA]</scope>
    <source>
        <strain evidence="2 3">NBRC 15075</strain>
    </source>
</reference>
<keyword evidence="3" id="KW-1185">Reference proteome</keyword>
<feature type="transmembrane region" description="Helical" evidence="1">
    <location>
        <begin position="112"/>
        <end position="132"/>
    </location>
</feature>
<keyword evidence="1" id="KW-0812">Transmembrane</keyword>
<feature type="transmembrane region" description="Helical" evidence="1">
    <location>
        <begin position="82"/>
        <end position="100"/>
    </location>
</feature>
<accession>A0ABU7V7R3</accession>
<dbReference type="Proteomes" id="UP001351900">
    <property type="component" value="Unassembled WGS sequence"/>
</dbReference>
<evidence type="ECO:0000256" key="1">
    <source>
        <dbReference type="SAM" id="Phobius"/>
    </source>
</evidence>
<dbReference type="RefSeq" id="WP_331791895.1">
    <property type="nucleotide sequence ID" value="NZ_BAAAUO010000001.1"/>
</dbReference>
<comment type="caution">
    <text evidence="2">The sequence shown here is derived from an EMBL/GenBank/DDBJ whole genome shotgun (WGS) entry which is preliminary data.</text>
</comment>
<dbReference type="EMBL" id="JAZHOV010000006">
    <property type="protein sequence ID" value="MEF2255680.1"/>
    <property type="molecule type" value="Genomic_DNA"/>
</dbReference>
<evidence type="ECO:0000313" key="2">
    <source>
        <dbReference type="EMBL" id="MEF2255680.1"/>
    </source>
</evidence>
<keyword evidence="1" id="KW-1133">Transmembrane helix</keyword>
<proteinExistence type="predicted"/>
<feature type="transmembrane region" description="Helical" evidence="1">
    <location>
        <begin position="51"/>
        <end position="75"/>
    </location>
</feature>
<protein>
    <recommendedName>
        <fullName evidence="4">Integral membrane protein</fullName>
    </recommendedName>
</protein>